<evidence type="ECO:0000313" key="4">
    <source>
        <dbReference type="Proteomes" id="UP000714275"/>
    </source>
</evidence>
<accession>A0A9P7CYM9</accession>
<proteinExistence type="predicted"/>
<dbReference type="InterPro" id="IPR045340">
    <property type="entry name" value="DUF6533"/>
</dbReference>
<organism evidence="3 4">
    <name type="scientific">Suillus placidus</name>
    <dbReference type="NCBI Taxonomy" id="48579"/>
    <lineage>
        <taxon>Eukaryota</taxon>
        <taxon>Fungi</taxon>
        <taxon>Dikarya</taxon>
        <taxon>Basidiomycota</taxon>
        <taxon>Agaricomycotina</taxon>
        <taxon>Agaricomycetes</taxon>
        <taxon>Agaricomycetidae</taxon>
        <taxon>Boletales</taxon>
        <taxon>Suillineae</taxon>
        <taxon>Suillaceae</taxon>
        <taxon>Suillus</taxon>
    </lineage>
</organism>
<feature type="transmembrane region" description="Helical" evidence="1">
    <location>
        <begin position="168"/>
        <end position="190"/>
    </location>
</feature>
<feature type="transmembrane region" description="Helical" evidence="1">
    <location>
        <begin position="53"/>
        <end position="74"/>
    </location>
</feature>
<dbReference type="OrthoDB" id="2661111at2759"/>
<protein>
    <recommendedName>
        <fullName evidence="2">DUF6533 domain-containing protein</fullName>
    </recommendedName>
</protein>
<dbReference type="EMBL" id="JABBWD010000061">
    <property type="protein sequence ID" value="KAG1771083.1"/>
    <property type="molecule type" value="Genomic_DNA"/>
</dbReference>
<gene>
    <name evidence="3" type="ORF">EV702DRAFT_660610</name>
</gene>
<keyword evidence="1" id="KW-0812">Transmembrane</keyword>
<comment type="caution">
    <text evidence="3">The sequence shown here is derived from an EMBL/GenBank/DDBJ whole genome shotgun (WGS) entry which is preliminary data.</text>
</comment>
<dbReference type="Proteomes" id="UP000714275">
    <property type="component" value="Unassembled WGS sequence"/>
</dbReference>
<evidence type="ECO:0000256" key="1">
    <source>
        <dbReference type="SAM" id="Phobius"/>
    </source>
</evidence>
<keyword evidence="1" id="KW-0472">Membrane</keyword>
<keyword evidence="1" id="KW-1133">Transmembrane helix</keyword>
<dbReference type="Pfam" id="PF20151">
    <property type="entry name" value="DUF6533"/>
    <property type="match status" value="1"/>
</dbReference>
<sequence>MSEQEAVFGLRWNDSISVALFTVMSYEYLLLLDQEIKYVWNRPWSLMSCLYLVVRYLGLSLAITWGCWGGMFYIPESVSYDILVVLEWGASVYFCFAEAILIWRLYALCNQSKLLLYVLVGSFLPIVALLIGTDIYLYSRPHAFSVIELVTPNIKYCTFSFNIGPMPAIYTSIPIVCYDVFLVILAAATLMRHFKERREYKMRPNAYMVMIVRYHILYFVLNLTNQVLMVILWAHIPTPAMNLSELFSDTMPFILAPRLIISIWDTHAQDDCVYVSTAFADCVCWTSPPRFEQHEMDSVIPLTWRDGVSCESVHREQS</sequence>
<name>A0A9P7CYM9_9AGAM</name>
<reference evidence="3" key="1">
    <citation type="journal article" date="2020" name="New Phytol.">
        <title>Comparative genomics reveals dynamic genome evolution in host specialist ectomycorrhizal fungi.</title>
        <authorList>
            <person name="Lofgren L.A."/>
            <person name="Nguyen N.H."/>
            <person name="Vilgalys R."/>
            <person name="Ruytinx J."/>
            <person name="Liao H.L."/>
            <person name="Branco S."/>
            <person name="Kuo A."/>
            <person name="LaButti K."/>
            <person name="Lipzen A."/>
            <person name="Andreopoulos W."/>
            <person name="Pangilinan J."/>
            <person name="Riley R."/>
            <person name="Hundley H."/>
            <person name="Na H."/>
            <person name="Barry K."/>
            <person name="Grigoriev I.V."/>
            <person name="Stajich J.E."/>
            <person name="Kennedy P.G."/>
        </authorList>
    </citation>
    <scope>NUCLEOTIDE SEQUENCE</scope>
    <source>
        <strain evidence="3">DOB743</strain>
    </source>
</reference>
<keyword evidence="4" id="KW-1185">Reference proteome</keyword>
<dbReference type="AlphaFoldDB" id="A0A9P7CYM9"/>
<feature type="domain" description="DUF6533" evidence="2">
    <location>
        <begin position="16"/>
        <end position="59"/>
    </location>
</feature>
<evidence type="ECO:0000259" key="2">
    <source>
        <dbReference type="Pfam" id="PF20151"/>
    </source>
</evidence>
<evidence type="ECO:0000313" key="3">
    <source>
        <dbReference type="EMBL" id="KAG1771083.1"/>
    </source>
</evidence>
<feature type="transmembrane region" description="Helical" evidence="1">
    <location>
        <begin position="114"/>
        <end position="138"/>
    </location>
</feature>
<feature type="transmembrane region" description="Helical" evidence="1">
    <location>
        <begin position="80"/>
        <end position="102"/>
    </location>
</feature>
<feature type="transmembrane region" description="Helical" evidence="1">
    <location>
        <begin position="15"/>
        <end position="32"/>
    </location>
</feature>
<feature type="transmembrane region" description="Helical" evidence="1">
    <location>
        <begin position="211"/>
        <end position="236"/>
    </location>
</feature>